<comment type="similarity">
    <text evidence="2">Belongs to the mis12 family.</text>
</comment>
<dbReference type="GO" id="GO:0000070">
    <property type="term" value="P:mitotic sister chromatid segregation"/>
    <property type="evidence" value="ECO:0007669"/>
    <property type="project" value="TreeGrafter"/>
</dbReference>
<keyword evidence="5" id="KW-0498">Mitosis</keyword>
<evidence type="ECO:0000256" key="4">
    <source>
        <dbReference type="ARBA" id="ARBA00022618"/>
    </source>
</evidence>
<sequence>MEAAPADMEGVVVEEAPAPPAAQQQQQADAAAAAPPPDAATPGGGKRVSPFTFQPALVLGDLVNTALETCADAFDRLEEAVAGVTEMRPEHRRALLEGVAALYEFASGSLDAAGTNFQRLAEAAILRVPPELYLEQEAAAPPPAPVTAEEEAALDADLDALRRQVEEAKQGCAALRGELRALSREIASASAAPPLGPLSAALGAARGALLDDAASIGGALLRLGPMLARARDALAADAAGGAAGAGGKAPSAADAAVGAQRRIAAAQQDTGASVDQLQALAESLTATA</sequence>
<keyword evidence="3" id="KW-0158">Chromosome</keyword>
<dbReference type="InterPro" id="IPR008685">
    <property type="entry name" value="Centromere_Mis12"/>
</dbReference>
<dbReference type="EMBL" id="BDRX01000208">
    <property type="protein sequence ID" value="GBG00297.1"/>
    <property type="molecule type" value="Genomic_DNA"/>
</dbReference>
<keyword evidence="9" id="KW-0137">Centromere</keyword>
<keyword evidence="7 10" id="KW-0175">Coiled coil</keyword>
<dbReference type="InParanoid" id="A0A2V0PKQ1"/>
<evidence type="ECO:0000256" key="2">
    <source>
        <dbReference type="ARBA" id="ARBA00008643"/>
    </source>
</evidence>
<comment type="subcellular location">
    <subcellularLocation>
        <location evidence="1">Chromosome</location>
        <location evidence="1">Centromere</location>
        <location evidence="1">Kinetochore</location>
    </subcellularLocation>
</comment>
<organism evidence="12 13">
    <name type="scientific">Raphidocelis subcapitata</name>
    <dbReference type="NCBI Taxonomy" id="307507"/>
    <lineage>
        <taxon>Eukaryota</taxon>
        <taxon>Viridiplantae</taxon>
        <taxon>Chlorophyta</taxon>
        <taxon>core chlorophytes</taxon>
        <taxon>Chlorophyceae</taxon>
        <taxon>CS clade</taxon>
        <taxon>Sphaeropleales</taxon>
        <taxon>Selenastraceae</taxon>
        <taxon>Raphidocelis</taxon>
    </lineage>
</organism>
<dbReference type="GO" id="GO:0051382">
    <property type="term" value="P:kinetochore assembly"/>
    <property type="evidence" value="ECO:0007669"/>
    <property type="project" value="TreeGrafter"/>
</dbReference>
<evidence type="ECO:0000256" key="1">
    <source>
        <dbReference type="ARBA" id="ARBA00004629"/>
    </source>
</evidence>
<dbReference type="GO" id="GO:0051301">
    <property type="term" value="P:cell division"/>
    <property type="evidence" value="ECO:0007669"/>
    <property type="project" value="UniProtKB-KW"/>
</dbReference>
<keyword evidence="13" id="KW-1185">Reference proteome</keyword>
<dbReference type="PANTHER" id="PTHR14527">
    <property type="entry name" value="PROTEIN MIS12 HOMOLOG"/>
    <property type="match status" value="1"/>
</dbReference>
<evidence type="ECO:0000256" key="7">
    <source>
        <dbReference type="ARBA" id="ARBA00023054"/>
    </source>
</evidence>
<accession>A0A2V0PKQ1</accession>
<dbReference type="AlphaFoldDB" id="A0A2V0PKQ1"/>
<evidence type="ECO:0000256" key="5">
    <source>
        <dbReference type="ARBA" id="ARBA00022776"/>
    </source>
</evidence>
<feature type="region of interest" description="Disordered" evidence="11">
    <location>
        <begin position="1"/>
        <end position="47"/>
    </location>
</feature>
<evidence type="ECO:0000313" key="12">
    <source>
        <dbReference type="EMBL" id="GBG00297.1"/>
    </source>
</evidence>
<evidence type="ECO:0000256" key="3">
    <source>
        <dbReference type="ARBA" id="ARBA00022454"/>
    </source>
</evidence>
<feature type="compositionally biased region" description="Low complexity" evidence="11">
    <location>
        <begin position="21"/>
        <end position="33"/>
    </location>
</feature>
<keyword evidence="4" id="KW-0132">Cell division</keyword>
<comment type="caution">
    <text evidence="12">The sequence shown here is derived from an EMBL/GenBank/DDBJ whole genome shotgun (WGS) entry which is preliminary data.</text>
</comment>
<proteinExistence type="inferred from homology"/>
<protein>
    <submittedName>
        <fullName evidence="12">Uncharacterized protein</fullName>
    </submittedName>
</protein>
<evidence type="ECO:0000256" key="8">
    <source>
        <dbReference type="ARBA" id="ARBA00023306"/>
    </source>
</evidence>
<keyword evidence="8" id="KW-0131">Cell cycle</keyword>
<dbReference type="PANTHER" id="PTHR14527:SF2">
    <property type="entry name" value="PROTEIN MIS12 HOMOLOG"/>
    <property type="match status" value="1"/>
</dbReference>
<name>A0A2V0PKQ1_9CHLO</name>
<reference evidence="12 13" key="1">
    <citation type="journal article" date="2018" name="Sci. Rep.">
        <title>Raphidocelis subcapitata (=Pseudokirchneriella subcapitata) provides an insight into genome evolution and environmental adaptations in the Sphaeropleales.</title>
        <authorList>
            <person name="Suzuki S."/>
            <person name="Yamaguchi H."/>
            <person name="Nakajima N."/>
            <person name="Kawachi M."/>
        </authorList>
    </citation>
    <scope>NUCLEOTIDE SEQUENCE [LARGE SCALE GENOMIC DNA]</scope>
    <source>
        <strain evidence="12 13">NIES-35</strain>
    </source>
</reference>
<feature type="coiled-coil region" evidence="10">
    <location>
        <begin position="151"/>
        <end position="192"/>
    </location>
</feature>
<dbReference type="GO" id="GO:0005634">
    <property type="term" value="C:nucleus"/>
    <property type="evidence" value="ECO:0007669"/>
    <property type="project" value="InterPro"/>
</dbReference>
<evidence type="ECO:0000256" key="10">
    <source>
        <dbReference type="SAM" id="Coils"/>
    </source>
</evidence>
<dbReference type="OrthoDB" id="10266013at2759"/>
<dbReference type="Pfam" id="PF05859">
    <property type="entry name" value="Mis12"/>
    <property type="match status" value="1"/>
</dbReference>
<dbReference type="Proteomes" id="UP000247498">
    <property type="component" value="Unassembled WGS sequence"/>
</dbReference>
<dbReference type="GO" id="GO:0000444">
    <property type="term" value="C:MIS12/MIND type complex"/>
    <property type="evidence" value="ECO:0007669"/>
    <property type="project" value="TreeGrafter"/>
</dbReference>
<evidence type="ECO:0000256" key="11">
    <source>
        <dbReference type="SAM" id="MobiDB-lite"/>
    </source>
</evidence>
<evidence type="ECO:0000256" key="9">
    <source>
        <dbReference type="ARBA" id="ARBA00023328"/>
    </source>
</evidence>
<evidence type="ECO:0000256" key="6">
    <source>
        <dbReference type="ARBA" id="ARBA00022838"/>
    </source>
</evidence>
<keyword evidence="6" id="KW-0995">Kinetochore</keyword>
<gene>
    <name evidence="12" type="ORF">Rsub_13049</name>
</gene>
<evidence type="ECO:0000313" key="13">
    <source>
        <dbReference type="Proteomes" id="UP000247498"/>
    </source>
</evidence>